<accession>A0AA38Y099</accession>
<dbReference type="PANTHER" id="PTHR37534:SF15">
    <property type="entry name" value="ZN(II)2CYS6 TRANSCRIPTION FACTOR (EUROFUNG)"/>
    <property type="match status" value="1"/>
</dbReference>
<dbReference type="GO" id="GO:0000976">
    <property type="term" value="F:transcription cis-regulatory region binding"/>
    <property type="evidence" value="ECO:0007669"/>
    <property type="project" value="TreeGrafter"/>
</dbReference>
<keyword evidence="5" id="KW-1185">Reference proteome</keyword>
<comment type="caution">
    <text evidence="4">The sequence shown here is derived from an EMBL/GenBank/DDBJ whole genome shotgun (WGS) entry which is preliminary data.</text>
</comment>
<dbReference type="GO" id="GO:0005634">
    <property type="term" value="C:nucleus"/>
    <property type="evidence" value="ECO:0007669"/>
    <property type="project" value="UniProtKB-SubCell"/>
</dbReference>
<keyword evidence="2" id="KW-0539">Nucleus</keyword>
<evidence type="ECO:0000256" key="2">
    <source>
        <dbReference type="ARBA" id="ARBA00023242"/>
    </source>
</evidence>
<feature type="compositionally biased region" description="Low complexity" evidence="3">
    <location>
        <begin position="32"/>
        <end position="50"/>
    </location>
</feature>
<evidence type="ECO:0000256" key="3">
    <source>
        <dbReference type="SAM" id="MobiDB-lite"/>
    </source>
</evidence>
<dbReference type="PANTHER" id="PTHR37534">
    <property type="entry name" value="TRANSCRIPTIONAL ACTIVATOR PROTEIN UGA3"/>
    <property type="match status" value="1"/>
</dbReference>
<dbReference type="GO" id="GO:0045944">
    <property type="term" value="P:positive regulation of transcription by RNA polymerase II"/>
    <property type="evidence" value="ECO:0007669"/>
    <property type="project" value="TreeGrafter"/>
</dbReference>
<protein>
    <submittedName>
        <fullName evidence="4">Uncharacterized protein</fullName>
    </submittedName>
</protein>
<feature type="region of interest" description="Disordered" evidence="3">
    <location>
        <begin position="16"/>
        <end position="50"/>
    </location>
</feature>
<gene>
    <name evidence="4" type="ORF">H2204_008222</name>
</gene>
<comment type="subcellular location">
    <subcellularLocation>
        <location evidence="1">Nucleus</location>
    </subcellularLocation>
</comment>
<reference evidence="4" key="1">
    <citation type="submission" date="2022-10" db="EMBL/GenBank/DDBJ databases">
        <title>Culturing micro-colonial fungi from biological soil crusts in the Mojave desert and describing Neophaeococcomyces mojavensis, and introducing the new genera and species Taxawa tesnikishii.</title>
        <authorList>
            <person name="Kurbessoian T."/>
            <person name="Stajich J.E."/>
        </authorList>
    </citation>
    <scope>NUCLEOTIDE SEQUENCE</scope>
    <source>
        <strain evidence="4">TK_35</strain>
    </source>
</reference>
<dbReference type="Pfam" id="PF11951">
    <property type="entry name" value="Fungal_trans_2"/>
    <property type="match status" value="1"/>
</dbReference>
<evidence type="ECO:0000256" key="1">
    <source>
        <dbReference type="ARBA" id="ARBA00004123"/>
    </source>
</evidence>
<evidence type="ECO:0000313" key="4">
    <source>
        <dbReference type="EMBL" id="KAJ9631280.1"/>
    </source>
</evidence>
<dbReference type="EMBL" id="JAPDRN010000058">
    <property type="protein sequence ID" value="KAJ9631280.1"/>
    <property type="molecule type" value="Genomic_DNA"/>
</dbReference>
<dbReference type="AlphaFoldDB" id="A0AA38Y099"/>
<dbReference type="GO" id="GO:0003700">
    <property type="term" value="F:DNA-binding transcription factor activity"/>
    <property type="evidence" value="ECO:0007669"/>
    <property type="project" value="TreeGrafter"/>
</dbReference>
<proteinExistence type="predicted"/>
<dbReference type="InterPro" id="IPR021858">
    <property type="entry name" value="Fun_TF"/>
</dbReference>
<sequence>MSAIFDGGFVYSSNRLTPVAPAPPPDAELDSTSDSSFSSSQQQASSMQSTQNLNSSDFDLAIPMSVDPLSFMAPSDRHLLQYFMYNASRALATHSLVHQEVCEVILPMAVVNQALLHATLALAAIHRNSFMFNAHNTLGDNGKDDVAHFTTTSIAHLRRELQKPAGDSLGPKLATIRTLFLCEAISGSPTLRTWRSHFLGAKALFSSMEWERGIQDIKKDPSLPFLRRWYNITEALVALTPEGLAEESPDFSGPRSLCGPNDSQTCIDAYTGCTDDLAGALREIGALARERRRRTKGPGLRPQLSEAEFLRMADRLEMLIQGMITRDRSGTAVYNVSGPPGLSVKEFEEFLLCNEAYQHTALIHIHRQIRLLSSDSPLIQDCVKRIIDCVSRIKPAATLSPLTLLTTPLFTAGCEARGTDRGKIIVLLKEMYNHLHLPNMKRALEVLEDFWWASADGKTSWESFSSTFNVFF</sequence>
<organism evidence="4 5">
    <name type="scientific">Knufia peltigerae</name>
    <dbReference type="NCBI Taxonomy" id="1002370"/>
    <lineage>
        <taxon>Eukaryota</taxon>
        <taxon>Fungi</taxon>
        <taxon>Dikarya</taxon>
        <taxon>Ascomycota</taxon>
        <taxon>Pezizomycotina</taxon>
        <taxon>Eurotiomycetes</taxon>
        <taxon>Chaetothyriomycetidae</taxon>
        <taxon>Chaetothyriales</taxon>
        <taxon>Trichomeriaceae</taxon>
        <taxon>Knufia</taxon>
    </lineage>
</organism>
<evidence type="ECO:0000313" key="5">
    <source>
        <dbReference type="Proteomes" id="UP001172681"/>
    </source>
</evidence>
<name>A0AA38Y099_9EURO</name>
<dbReference type="Proteomes" id="UP001172681">
    <property type="component" value="Unassembled WGS sequence"/>
</dbReference>